<organism evidence="1 2">
    <name type="scientific">Cystoisospora suis</name>
    <dbReference type="NCBI Taxonomy" id="483139"/>
    <lineage>
        <taxon>Eukaryota</taxon>
        <taxon>Sar</taxon>
        <taxon>Alveolata</taxon>
        <taxon>Apicomplexa</taxon>
        <taxon>Conoidasida</taxon>
        <taxon>Coccidia</taxon>
        <taxon>Eucoccidiorida</taxon>
        <taxon>Eimeriorina</taxon>
        <taxon>Sarcocystidae</taxon>
        <taxon>Cystoisospora</taxon>
    </lineage>
</organism>
<evidence type="ECO:0000313" key="2">
    <source>
        <dbReference type="Proteomes" id="UP000221165"/>
    </source>
</evidence>
<dbReference type="Proteomes" id="UP000221165">
    <property type="component" value="Unassembled WGS sequence"/>
</dbReference>
<keyword evidence="2" id="KW-1185">Reference proteome</keyword>
<dbReference type="AlphaFoldDB" id="A0A2C6L3X9"/>
<proteinExistence type="predicted"/>
<dbReference type="VEuPathDB" id="ToxoDB:CSUI_003713"/>
<dbReference type="RefSeq" id="XP_067924129.1">
    <property type="nucleotide sequence ID" value="XM_068063908.1"/>
</dbReference>
<protein>
    <submittedName>
        <fullName evidence="1">Uncharacterized protein</fullName>
    </submittedName>
</protein>
<name>A0A2C6L3X9_9APIC</name>
<sequence>MDVCCSLTHVNNAFITSHSLSLLYLSTERQERLRRLLIEKCMPVESIPDKPKRLILRRRHYKKEETTSV</sequence>
<evidence type="ECO:0000313" key="1">
    <source>
        <dbReference type="EMBL" id="PHJ22452.1"/>
    </source>
</evidence>
<dbReference type="EMBL" id="MIGC01001670">
    <property type="protein sequence ID" value="PHJ22452.1"/>
    <property type="molecule type" value="Genomic_DNA"/>
</dbReference>
<reference evidence="1 2" key="1">
    <citation type="journal article" date="2017" name="Int. J. Parasitol.">
        <title>The genome of the protozoan parasite Cystoisospora suis and a reverse vaccinology approach to identify vaccine candidates.</title>
        <authorList>
            <person name="Palmieri N."/>
            <person name="Shrestha A."/>
            <person name="Ruttkowski B."/>
            <person name="Beck T."/>
            <person name="Vogl C."/>
            <person name="Tomley F."/>
            <person name="Blake D.P."/>
            <person name="Joachim A."/>
        </authorList>
    </citation>
    <scope>NUCLEOTIDE SEQUENCE [LARGE SCALE GENOMIC DNA]</scope>
    <source>
        <strain evidence="1 2">Wien I</strain>
    </source>
</reference>
<dbReference type="GeneID" id="94427119"/>
<gene>
    <name evidence="1" type="ORF">CSUI_003713</name>
</gene>
<accession>A0A2C6L3X9</accession>
<comment type="caution">
    <text evidence="1">The sequence shown here is derived from an EMBL/GenBank/DDBJ whole genome shotgun (WGS) entry which is preliminary data.</text>
</comment>
<dbReference type="OrthoDB" id="445189at2759"/>